<accession>A0AAW1SEH5</accession>
<evidence type="ECO:0000256" key="7">
    <source>
        <dbReference type="ARBA" id="ARBA00023136"/>
    </source>
</evidence>
<dbReference type="InterPro" id="IPR039993">
    <property type="entry name" value="NDUFB10"/>
</dbReference>
<dbReference type="PANTHER" id="PTHR13094:SF1">
    <property type="entry name" value="NADH DEHYDROGENASE [UBIQUINONE] 1 BETA SUBCOMPLEX SUBUNIT 10"/>
    <property type="match status" value="1"/>
</dbReference>
<keyword evidence="2" id="KW-0813">Transport</keyword>
<evidence type="ECO:0000256" key="4">
    <source>
        <dbReference type="ARBA" id="ARBA00022792"/>
    </source>
</evidence>
<name>A0AAW1SEH5_9CHLO</name>
<evidence type="ECO:0000256" key="6">
    <source>
        <dbReference type="ARBA" id="ARBA00023128"/>
    </source>
</evidence>
<evidence type="ECO:0000256" key="5">
    <source>
        <dbReference type="ARBA" id="ARBA00022982"/>
    </source>
</evidence>
<keyword evidence="5" id="KW-0249">Electron transport</keyword>
<evidence type="ECO:0000256" key="3">
    <source>
        <dbReference type="ARBA" id="ARBA00022660"/>
    </source>
</evidence>
<keyword evidence="3" id="KW-0679">Respiratory chain</keyword>
<evidence type="ECO:0000256" key="1">
    <source>
        <dbReference type="ARBA" id="ARBA00004443"/>
    </source>
</evidence>
<reference evidence="8 9" key="1">
    <citation type="journal article" date="2024" name="Nat. Commun.">
        <title>Phylogenomics reveals the evolutionary origins of lichenization in chlorophyte algae.</title>
        <authorList>
            <person name="Puginier C."/>
            <person name="Libourel C."/>
            <person name="Otte J."/>
            <person name="Skaloud P."/>
            <person name="Haon M."/>
            <person name="Grisel S."/>
            <person name="Petersen M."/>
            <person name="Berrin J.G."/>
            <person name="Delaux P.M."/>
            <person name="Dal Grande F."/>
            <person name="Keller J."/>
        </authorList>
    </citation>
    <scope>NUCLEOTIDE SEQUENCE [LARGE SCALE GENOMIC DNA]</scope>
    <source>
        <strain evidence="8 9">SAG 245.80</strain>
    </source>
</reference>
<dbReference type="AlphaFoldDB" id="A0AAW1SEH5"/>
<keyword evidence="4" id="KW-0999">Mitochondrion inner membrane</keyword>
<dbReference type="PANTHER" id="PTHR13094">
    <property type="entry name" value="NADH-UBIQUINONE OXIDOREDUCTASE PDSW SUBUNIT"/>
    <property type="match status" value="1"/>
</dbReference>
<protein>
    <submittedName>
        <fullName evidence="8">Uncharacterized protein</fullName>
    </submittedName>
</protein>
<evidence type="ECO:0000313" key="9">
    <source>
        <dbReference type="Proteomes" id="UP001445335"/>
    </source>
</evidence>
<gene>
    <name evidence="8" type="ORF">WJX81_001642</name>
</gene>
<evidence type="ECO:0000256" key="2">
    <source>
        <dbReference type="ARBA" id="ARBA00022448"/>
    </source>
</evidence>
<evidence type="ECO:0000313" key="8">
    <source>
        <dbReference type="EMBL" id="KAK9844001.1"/>
    </source>
</evidence>
<comment type="caution">
    <text evidence="8">The sequence shown here is derived from an EMBL/GenBank/DDBJ whole genome shotgun (WGS) entry which is preliminary data.</text>
</comment>
<dbReference type="GO" id="GO:0005743">
    <property type="term" value="C:mitochondrial inner membrane"/>
    <property type="evidence" value="ECO:0007669"/>
    <property type="project" value="UniProtKB-SubCell"/>
</dbReference>
<dbReference type="EMBL" id="JALJOU010000004">
    <property type="protein sequence ID" value="KAK9844001.1"/>
    <property type="molecule type" value="Genomic_DNA"/>
</dbReference>
<comment type="subcellular location">
    <subcellularLocation>
        <location evidence="1">Mitochondrion inner membrane</location>
        <topology evidence="1">Peripheral membrane protein</topology>
        <orientation evidence="1">Matrix side</orientation>
    </subcellularLocation>
</comment>
<organism evidence="8 9">
    <name type="scientific">Elliptochloris bilobata</name>
    <dbReference type="NCBI Taxonomy" id="381761"/>
    <lineage>
        <taxon>Eukaryota</taxon>
        <taxon>Viridiplantae</taxon>
        <taxon>Chlorophyta</taxon>
        <taxon>core chlorophytes</taxon>
        <taxon>Trebouxiophyceae</taxon>
        <taxon>Trebouxiophyceae incertae sedis</taxon>
        <taxon>Elliptochloris clade</taxon>
        <taxon>Elliptochloris</taxon>
    </lineage>
</organism>
<proteinExistence type="predicted"/>
<sequence length="102" mass="12229">MPWKAHQFPTEEHPDWNPDDPYADPVALLEHRELEVRKKFIRMEKAKILREKMKLCYLREGVNQLVNCREIVDMYWESIQDVDFQLADSTRFASGHQNQAKK</sequence>
<keyword evidence="9" id="KW-1185">Reference proteome</keyword>
<dbReference type="Proteomes" id="UP001445335">
    <property type="component" value="Unassembled WGS sequence"/>
</dbReference>
<keyword evidence="6" id="KW-0496">Mitochondrion</keyword>
<keyword evidence="7" id="KW-0472">Membrane</keyword>